<name>X1Q6X5_9ZZZZ</name>
<dbReference type="Gene3D" id="3.40.50.150">
    <property type="entry name" value="Vaccinia Virus protein VP39"/>
    <property type="match status" value="1"/>
</dbReference>
<evidence type="ECO:0000259" key="4">
    <source>
        <dbReference type="Pfam" id="PF13847"/>
    </source>
</evidence>
<evidence type="ECO:0000256" key="1">
    <source>
        <dbReference type="ARBA" id="ARBA00022603"/>
    </source>
</evidence>
<dbReference type="EMBL" id="BARW01001797">
    <property type="protein sequence ID" value="GAI63953.1"/>
    <property type="molecule type" value="Genomic_DNA"/>
</dbReference>
<evidence type="ECO:0000313" key="5">
    <source>
        <dbReference type="EMBL" id="GAI63953.1"/>
    </source>
</evidence>
<feature type="domain" description="Methyltransferase" evidence="4">
    <location>
        <begin position="39"/>
        <end position="164"/>
    </location>
</feature>
<protein>
    <recommendedName>
        <fullName evidence="4">Methyltransferase domain-containing protein</fullName>
    </recommendedName>
</protein>
<sequence>FKIYGMKKLYHSVPVSCFKGWMLERNDGRVKIIKQACSKALRILDLGCHIGGISFEVFHNNRVVGVDNSPYAIRVAKKLTFALDKPVIFFHQDILNFLRKPPSRMFNHFDIIICTSILHHIHRASESKFKEILSLLAKRGSKLILDYAEQGEATIFPQEFRLSPESIKKMILNNTGYKNAEIIGLDTQFRRHLFLFQ</sequence>
<gene>
    <name evidence="5" type="ORF">S12H4_05428</name>
</gene>
<dbReference type="SUPFAM" id="SSF53335">
    <property type="entry name" value="S-adenosyl-L-methionine-dependent methyltransferases"/>
    <property type="match status" value="1"/>
</dbReference>
<dbReference type="InterPro" id="IPR025714">
    <property type="entry name" value="Methyltranfer_dom"/>
</dbReference>
<dbReference type="AlphaFoldDB" id="X1Q6X5"/>
<evidence type="ECO:0000256" key="2">
    <source>
        <dbReference type="ARBA" id="ARBA00022679"/>
    </source>
</evidence>
<evidence type="ECO:0000256" key="3">
    <source>
        <dbReference type="ARBA" id="ARBA00022691"/>
    </source>
</evidence>
<dbReference type="PANTHER" id="PTHR43464:SF19">
    <property type="entry name" value="UBIQUINONE BIOSYNTHESIS O-METHYLTRANSFERASE, MITOCHONDRIAL"/>
    <property type="match status" value="1"/>
</dbReference>
<dbReference type="CDD" id="cd02440">
    <property type="entry name" value="AdoMet_MTases"/>
    <property type="match status" value="1"/>
</dbReference>
<reference evidence="5" key="1">
    <citation type="journal article" date="2014" name="Front. Microbiol.">
        <title>High frequency of phylogenetically diverse reductive dehalogenase-homologous genes in deep subseafloor sedimentary metagenomes.</title>
        <authorList>
            <person name="Kawai M."/>
            <person name="Futagami T."/>
            <person name="Toyoda A."/>
            <person name="Takaki Y."/>
            <person name="Nishi S."/>
            <person name="Hori S."/>
            <person name="Arai W."/>
            <person name="Tsubouchi T."/>
            <person name="Morono Y."/>
            <person name="Uchiyama I."/>
            <person name="Ito T."/>
            <person name="Fujiyama A."/>
            <person name="Inagaki F."/>
            <person name="Takami H."/>
        </authorList>
    </citation>
    <scope>NUCLEOTIDE SEQUENCE</scope>
    <source>
        <strain evidence="5">Expedition CK06-06</strain>
    </source>
</reference>
<proteinExistence type="predicted"/>
<keyword evidence="1" id="KW-0489">Methyltransferase</keyword>
<accession>X1Q6X5</accession>
<dbReference type="Pfam" id="PF13847">
    <property type="entry name" value="Methyltransf_31"/>
    <property type="match status" value="1"/>
</dbReference>
<dbReference type="GO" id="GO:0032259">
    <property type="term" value="P:methylation"/>
    <property type="evidence" value="ECO:0007669"/>
    <property type="project" value="UniProtKB-KW"/>
</dbReference>
<dbReference type="PANTHER" id="PTHR43464">
    <property type="entry name" value="METHYLTRANSFERASE"/>
    <property type="match status" value="1"/>
</dbReference>
<keyword evidence="2" id="KW-0808">Transferase</keyword>
<dbReference type="GO" id="GO:0008168">
    <property type="term" value="F:methyltransferase activity"/>
    <property type="evidence" value="ECO:0007669"/>
    <property type="project" value="UniProtKB-KW"/>
</dbReference>
<feature type="non-terminal residue" evidence="5">
    <location>
        <position position="1"/>
    </location>
</feature>
<keyword evidence="3" id="KW-0949">S-adenosyl-L-methionine</keyword>
<dbReference type="InterPro" id="IPR029063">
    <property type="entry name" value="SAM-dependent_MTases_sf"/>
</dbReference>
<organism evidence="5">
    <name type="scientific">marine sediment metagenome</name>
    <dbReference type="NCBI Taxonomy" id="412755"/>
    <lineage>
        <taxon>unclassified sequences</taxon>
        <taxon>metagenomes</taxon>
        <taxon>ecological metagenomes</taxon>
    </lineage>
</organism>
<comment type="caution">
    <text evidence="5">The sequence shown here is derived from an EMBL/GenBank/DDBJ whole genome shotgun (WGS) entry which is preliminary data.</text>
</comment>